<evidence type="ECO:0000256" key="14">
    <source>
        <dbReference type="ARBA" id="ARBA00048988"/>
    </source>
</evidence>
<keyword evidence="8 15" id="KW-0067">ATP-binding</keyword>
<keyword evidence="9 15" id="KW-0460">Magnesium</keyword>
<keyword evidence="2 15" id="KW-0479">Metal-binding</keyword>
<gene>
    <name evidence="15" type="primary">recB</name>
    <name evidence="20" type="ORF">PCC79_09815</name>
</gene>
<keyword evidence="6 15" id="KW-0347">Helicase</keyword>
<dbReference type="HAMAP" id="MF_01485">
    <property type="entry name" value="RecB"/>
    <property type="match status" value="1"/>
</dbReference>
<evidence type="ECO:0000256" key="3">
    <source>
        <dbReference type="ARBA" id="ARBA00022741"/>
    </source>
</evidence>
<comment type="domain">
    <text evidence="15">The N-terminal DNA-binding domain is a ssDNA-dependent ATPase and has ATP-dependent 3'-5' helicase function. This domain interacts with RecC.</text>
</comment>
<keyword evidence="21" id="KW-1185">Reference proteome</keyword>
<dbReference type="SUPFAM" id="SSF52540">
    <property type="entry name" value="P-loop containing nucleoside triphosphate hydrolases"/>
    <property type="match status" value="1"/>
</dbReference>
<evidence type="ECO:0000256" key="2">
    <source>
        <dbReference type="ARBA" id="ARBA00022723"/>
    </source>
</evidence>
<evidence type="ECO:0000256" key="5">
    <source>
        <dbReference type="ARBA" id="ARBA00022801"/>
    </source>
</evidence>
<reference evidence="20 21" key="1">
    <citation type="journal article" date="2023" name="Environ Microbiome">
        <title>A coral-associated actinobacterium mitigates coral bleaching under heat stress.</title>
        <authorList>
            <person name="Li J."/>
            <person name="Zou Y."/>
            <person name="Li Q."/>
            <person name="Zhang J."/>
            <person name="Bourne D.G."/>
            <person name="Lyu Y."/>
            <person name="Liu C."/>
            <person name="Zhang S."/>
        </authorList>
    </citation>
    <scope>NUCLEOTIDE SEQUENCE [LARGE SCALE GENOMIC DNA]</scope>
    <source>
        <strain evidence="20 21">SCSIO 13291</strain>
    </source>
</reference>
<keyword evidence="11 15" id="KW-0234">DNA repair</keyword>
<comment type="catalytic activity">
    <reaction evidence="13 15">
        <text>Couples ATP hydrolysis with the unwinding of duplex DNA by translocating in the 3'-5' direction.</text>
        <dbReference type="EC" id="5.6.2.4"/>
    </reaction>
</comment>
<evidence type="ECO:0000256" key="9">
    <source>
        <dbReference type="ARBA" id="ARBA00022842"/>
    </source>
</evidence>
<feature type="binding site" evidence="15">
    <location>
        <position position="1014"/>
    </location>
    <ligand>
        <name>Mg(2+)</name>
        <dbReference type="ChEBI" id="CHEBI:18420"/>
    </ligand>
</feature>
<feature type="region of interest" description="DNA-binding and helicase activity, interacts with RecC" evidence="15">
    <location>
        <begin position="1"/>
        <end position="779"/>
    </location>
</feature>
<comment type="catalytic activity">
    <reaction evidence="15">
        <text>Exonucleolytic cleavage (in the presence of ATP) in either 5'- to 3'- or 3'- to 5'-direction to yield 5'-phosphooligonucleotides.</text>
        <dbReference type="EC" id="3.1.11.5"/>
    </reaction>
</comment>
<name>A0ABZ3C3L1_9ACTN</name>
<dbReference type="InterPro" id="IPR014017">
    <property type="entry name" value="DNA_helicase_UvrD-like_C"/>
</dbReference>
<comment type="miscellaneous">
    <text evidence="15">In the RecBCD complex, RecB has a slow 3'-5' helicase, an exonuclease activity and loads RecA onto ssDNA, RecD has a fast 5'-3' helicase activity, while RecC stimulates the ATPase and processivity of the RecB helicase and contributes to recognition of the Chi site.</text>
</comment>
<feature type="active site" description="For nuclease activity" evidence="15">
    <location>
        <position position="1032"/>
    </location>
</feature>
<evidence type="ECO:0000256" key="13">
    <source>
        <dbReference type="ARBA" id="ARBA00034617"/>
    </source>
</evidence>
<keyword evidence="5 15" id="KW-0378">Hydrolase</keyword>
<keyword evidence="12 15" id="KW-0413">Isomerase</keyword>
<evidence type="ECO:0000256" key="11">
    <source>
        <dbReference type="ARBA" id="ARBA00023204"/>
    </source>
</evidence>
<dbReference type="PROSITE" id="PS51217">
    <property type="entry name" value="UVRD_HELICASE_CTER"/>
    <property type="match status" value="1"/>
</dbReference>
<feature type="binding site" evidence="15">
    <location>
        <position position="1032"/>
    </location>
    <ligand>
        <name>Mg(2+)</name>
        <dbReference type="ChEBI" id="CHEBI:18420"/>
    </ligand>
</feature>
<feature type="domain" description="UvrD-like helicase ATP-binding" evidence="18">
    <location>
        <begin position="4"/>
        <end position="342"/>
    </location>
</feature>
<dbReference type="Pfam" id="PF13361">
    <property type="entry name" value="UvrD_C"/>
    <property type="match status" value="1"/>
</dbReference>
<evidence type="ECO:0000256" key="8">
    <source>
        <dbReference type="ARBA" id="ARBA00022840"/>
    </source>
</evidence>
<organism evidence="20 21">
    <name type="scientific">Propioniciclava soli</name>
    <dbReference type="NCBI Taxonomy" id="2775081"/>
    <lineage>
        <taxon>Bacteria</taxon>
        <taxon>Bacillati</taxon>
        <taxon>Actinomycetota</taxon>
        <taxon>Actinomycetes</taxon>
        <taxon>Propionibacteriales</taxon>
        <taxon>Propionibacteriaceae</taxon>
        <taxon>Propioniciclava</taxon>
    </lineage>
</organism>
<evidence type="ECO:0000256" key="6">
    <source>
        <dbReference type="ARBA" id="ARBA00022806"/>
    </source>
</evidence>
<dbReference type="InterPro" id="IPR004586">
    <property type="entry name" value="RecB"/>
</dbReference>
<keyword evidence="10 15" id="KW-0238">DNA-binding</keyword>
<dbReference type="EMBL" id="CP115965">
    <property type="protein sequence ID" value="WZW97215.1"/>
    <property type="molecule type" value="Genomic_DNA"/>
</dbReference>
<dbReference type="PANTHER" id="PTHR11070:SF23">
    <property type="entry name" value="RECBCD ENZYME SUBUNIT RECB"/>
    <property type="match status" value="1"/>
</dbReference>
<evidence type="ECO:0000256" key="17">
    <source>
        <dbReference type="SAM" id="MobiDB-lite"/>
    </source>
</evidence>
<sequence length="1140" mass="121057">MSGFNEAATFHLTGPLPRGVTVLEASAGTGKTHAIAALATRFVAEGAVDISALLLVTFSRAATAELRLRVRTRLRESAEALRAATSGVTPGDAVDRALTDGVPPEEVAMRAARLEAAFADVDRATIMTTHEFCHAMLRGLGILAPQTPQSHLTEDLGWLADEVAADLYVQRYAQGDTPPPFPFAGAASERDDPGAREIARAAVHDAALLGGTDAPGAAGERAAFAAAVRAEVDRRKGRLRLFSFDDQLTRLDAALADPRTGELARTRLAERFPVVLVDEFQDTDPVQWSVLQQAFAPSSTVVLIGDPKQAIYGFRGGDVHLYTSATREAGALTTLRTNHRSDPGVVAGVATLFEGIALGEDIDVPAVAAARAPRLRGRPGTAWERGVQLRTLEAEKAISPWQAGDAIAADLVAVVTDLLGPDAPLRRADPAAAGLRPKDVAILVRSNGRGADLAAALTSVGIAATFSGTSSVFASDAARDWLTLLQALDRRRRPYLQRAWLTSFVGATVADLARADDTRTAAWSLWLHTWARVLGRGGVWALLAAIERDTDLSARLLACPGGERRVTDHHHLAEMLHERTTAGTPARPRELALWLAREIERASGDAERTRRLETDADAVQIMTIHRAKGLQWPVVLLPDAGASRKEPTDRGQALIVPGTDGRTLDVGGRRGAGRPDRWERWLVEEGDEALRALYVGLTRAESHVVAWWAHHWNTPTAPLHRLLQATRSADAPTRPRLAYPTDDLPAGGSPRLVDWLAGTQVGVTLLGDSVTVSGADDQKSPATAVAWPGAAERPAPSDLAVRAWRRTIDRGWRRTSYSGLTADVHELAHPIAEGPFVSDEPDEAGPPSGPGTPGPAEPTAPSADPRLAQPSPMAALPAGPAFGSLVHEVYEHVDATGVDWRDRLAGAVEAALVRWPVGGVDPAELAEAIAPTLLTPLGDLAPGAVLRDFGPGDRLSELDFEFPLANPRATVADLAELLTTHLGAGDPLAGYAERLAHPLLAEQQLHGFLTGSIDAVLRLAGPTRRPGYVVVDYKTNRLSAPGEALTLGHYTPAAMAEGMMASHYPLQALLYCVALHRFLAQRLAGYDPERDLAGVAYLFVRGMAGADTPVVGGAPLGVFTWHPPAELVLAVSRLLAGGAS</sequence>
<feature type="binding site" evidence="15">
    <location>
        <position position="887"/>
    </location>
    <ligand>
        <name>Mg(2+)</name>
        <dbReference type="ChEBI" id="CHEBI:18420"/>
    </ligand>
</feature>
<feature type="region of interest" description="Disordered" evidence="17">
    <location>
        <begin position="642"/>
        <end position="671"/>
    </location>
</feature>
<evidence type="ECO:0000256" key="7">
    <source>
        <dbReference type="ARBA" id="ARBA00022839"/>
    </source>
</evidence>
<dbReference type="Proteomes" id="UP001434337">
    <property type="component" value="Chromosome"/>
</dbReference>
<dbReference type="Pfam" id="PF00580">
    <property type="entry name" value="UvrD-helicase"/>
    <property type="match status" value="1"/>
</dbReference>
<evidence type="ECO:0000259" key="18">
    <source>
        <dbReference type="PROSITE" id="PS51198"/>
    </source>
</evidence>
<dbReference type="InterPro" id="IPR000212">
    <property type="entry name" value="DNA_helicase_UvrD/REP"/>
</dbReference>
<comment type="cofactor">
    <cofactor evidence="15">
        <name>Mg(2+)</name>
        <dbReference type="ChEBI" id="CHEBI:18420"/>
    </cofactor>
    <text evidence="15">Binds 1 Mg(2+) ion per subunit.</text>
</comment>
<keyword evidence="4 15" id="KW-0227">DNA damage</keyword>
<accession>A0ABZ3C3L1</accession>
<dbReference type="Gene3D" id="3.40.50.300">
    <property type="entry name" value="P-loop containing nucleotide triphosphate hydrolases"/>
    <property type="match status" value="2"/>
</dbReference>
<comment type="domain">
    <text evidence="15">The C-terminal domain has nuclease activity and interacts with RecD. It interacts with RecA, facilitating its loading onto ssDNA.</text>
</comment>
<evidence type="ECO:0000256" key="1">
    <source>
        <dbReference type="ARBA" id="ARBA00022722"/>
    </source>
</evidence>
<keyword evidence="3 15" id="KW-0547">Nucleotide-binding</keyword>
<feature type="region of interest" description="Disordered" evidence="17">
    <location>
        <begin position="834"/>
        <end position="875"/>
    </location>
</feature>
<dbReference type="PROSITE" id="PS51198">
    <property type="entry name" value="UVRD_HELICASE_ATP_BIND"/>
    <property type="match status" value="1"/>
</dbReference>
<protein>
    <recommendedName>
        <fullName evidence="15">RecBCD enzyme subunit RecB</fullName>
        <ecNumber evidence="15">3.1.11.5</ecNumber>
        <ecNumber evidence="15">5.6.2.4</ecNumber>
    </recommendedName>
    <alternativeName>
        <fullName evidence="15">DNA 3'-5' helicase subunit RecB</fullName>
    </alternativeName>
    <alternativeName>
        <fullName evidence="15">Exonuclease V subunit RecB</fullName>
        <shortName evidence="15">ExoV subunit RecB</shortName>
    </alternativeName>
    <alternativeName>
        <fullName evidence="15">Helicase/nuclease RecBCD subunit RecB</fullName>
    </alternativeName>
</protein>
<dbReference type="EC" id="5.6.2.4" evidence="15"/>
<feature type="compositionally biased region" description="Pro residues" evidence="17">
    <location>
        <begin position="847"/>
        <end position="858"/>
    </location>
</feature>
<evidence type="ECO:0000313" key="20">
    <source>
        <dbReference type="EMBL" id="WZW97215.1"/>
    </source>
</evidence>
<keyword evidence="7 15" id="KW-0269">Exonuclease</keyword>
<dbReference type="Gene3D" id="1.10.486.10">
    <property type="entry name" value="PCRA, domain 4"/>
    <property type="match status" value="1"/>
</dbReference>
<comment type="catalytic activity">
    <reaction evidence="14 15">
        <text>ATP + H2O = ADP + phosphate + H(+)</text>
        <dbReference type="Rhea" id="RHEA:13065"/>
        <dbReference type="ChEBI" id="CHEBI:15377"/>
        <dbReference type="ChEBI" id="CHEBI:15378"/>
        <dbReference type="ChEBI" id="CHEBI:30616"/>
        <dbReference type="ChEBI" id="CHEBI:43474"/>
        <dbReference type="ChEBI" id="CHEBI:456216"/>
        <dbReference type="EC" id="5.6.2.4"/>
    </reaction>
</comment>
<dbReference type="EC" id="3.1.11.5" evidence="15"/>
<evidence type="ECO:0000259" key="19">
    <source>
        <dbReference type="PROSITE" id="PS51217"/>
    </source>
</evidence>
<evidence type="ECO:0000313" key="21">
    <source>
        <dbReference type="Proteomes" id="UP001434337"/>
    </source>
</evidence>
<feature type="region of interest" description="Nuclease activity, interacts with RecD and RecA" evidence="15">
    <location>
        <begin position="811"/>
        <end position="1140"/>
    </location>
</feature>
<proteinExistence type="inferred from homology"/>
<comment type="similarity">
    <text evidence="15">Belongs to the helicase family. UvrD subfamily.</text>
</comment>
<dbReference type="CDD" id="cd22352">
    <property type="entry name" value="RecB_C-like"/>
    <property type="match status" value="1"/>
</dbReference>
<feature type="binding site" evidence="16">
    <location>
        <begin position="25"/>
        <end position="32"/>
    </location>
    <ligand>
        <name>ATP</name>
        <dbReference type="ChEBI" id="CHEBI:30616"/>
    </ligand>
</feature>
<dbReference type="InterPro" id="IPR011604">
    <property type="entry name" value="PDDEXK-like_dom_sf"/>
</dbReference>
<dbReference type="InterPro" id="IPR027417">
    <property type="entry name" value="P-loop_NTPase"/>
</dbReference>
<evidence type="ECO:0000256" key="12">
    <source>
        <dbReference type="ARBA" id="ARBA00023235"/>
    </source>
</evidence>
<dbReference type="InterPro" id="IPR011335">
    <property type="entry name" value="Restrct_endonuc-II-like"/>
</dbReference>
<dbReference type="InterPro" id="IPR014016">
    <property type="entry name" value="UvrD-like_ATP-bd"/>
</dbReference>
<keyword evidence="1 15" id="KW-0540">Nuclease</keyword>
<dbReference type="Gene3D" id="3.90.320.10">
    <property type="match status" value="1"/>
</dbReference>
<feature type="region of interest" description="Disordered" evidence="17">
    <location>
        <begin position="774"/>
        <end position="798"/>
    </location>
</feature>
<evidence type="ECO:0000256" key="16">
    <source>
        <dbReference type="PROSITE-ProRule" id="PRU00560"/>
    </source>
</evidence>
<dbReference type="PANTHER" id="PTHR11070">
    <property type="entry name" value="UVRD / RECB / PCRA DNA HELICASE FAMILY MEMBER"/>
    <property type="match status" value="1"/>
</dbReference>
<evidence type="ECO:0000256" key="15">
    <source>
        <dbReference type="HAMAP-Rule" id="MF_01485"/>
    </source>
</evidence>
<evidence type="ECO:0000256" key="10">
    <source>
        <dbReference type="ARBA" id="ARBA00023125"/>
    </source>
</evidence>
<dbReference type="RefSeq" id="WP_342371710.1">
    <property type="nucleotide sequence ID" value="NZ_CP115965.1"/>
</dbReference>
<feature type="domain" description="UvrD-like helicase C-terminal" evidence="19">
    <location>
        <begin position="365"/>
        <end position="629"/>
    </location>
</feature>
<dbReference type="SUPFAM" id="SSF52980">
    <property type="entry name" value="Restriction endonuclease-like"/>
    <property type="match status" value="1"/>
</dbReference>
<comment type="subunit">
    <text evidence="15">Heterotrimer of RecB, RecC and RecD. All subunits contribute to DNA-binding. Interacts with RecA.</text>
</comment>
<comment type="function">
    <text evidence="15">A helicase/nuclease that prepares dsDNA breaks (DSB) for recombinational DNA repair. Binds to DSBs and unwinds DNA via a highly rapid and processive ATP-dependent bidirectional helicase activity. Unwinds dsDNA until it encounters a Chi (crossover hotspot instigator) sequence from the 3' direction. Cuts ssDNA a few nucleotides 3' to the Chi site. The properties and activities of the enzyme are changed at Chi. The Chi-altered holoenzyme produces a long 3'-ssDNA overhang and facilitates RecA-binding to the ssDNA for homologous DNA recombination and repair. Holoenzyme degrades any linearized DNA that is unable to undergo homologous recombination. In the holoenzyme this subunit contributes ATPase, 3'-5' helicase, exonuclease activity and loads RecA onto ssDNA.</text>
</comment>
<evidence type="ECO:0000256" key="4">
    <source>
        <dbReference type="ARBA" id="ARBA00022763"/>
    </source>
</evidence>